<dbReference type="Proteomes" id="UP001212152">
    <property type="component" value="Unassembled WGS sequence"/>
</dbReference>
<gene>
    <name evidence="1" type="ORF">HDU87_007629</name>
</gene>
<proteinExistence type="predicted"/>
<name>A0AAD5TDV5_9FUNG</name>
<keyword evidence="2" id="KW-1185">Reference proteome</keyword>
<dbReference type="AlphaFoldDB" id="A0AAD5TDV5"/>
<dbReference type="InterPro" id="IPR038386">
    <property type="entry name" value="Beta-thymosin_sf"/>
</dbReference>
<evidence type="ECO:0000313" key="1">
    <source>
        <dbReference type="EMBL" id="KAJ3173360.1"/>
    </source>
</evidence>
<sequence>MPQPGESATPAAVLDQISHGDPKAVLTHHVKTVEKNHLPTQAEIDEAKKAEGAAQKK</sequence>
<dbReference type="Gene3D" id="1.20.5.520">
    <property type="entry name" value="Single helix bin"/>
    <property type="match status" value="1"/>
</dbReference>
<protein>
    <submittedName>
        <fullName evidence="1">Uncharacterized protein</fullName>
    </submittedName>
</protein>
<evidence type="ECO:0000313" key="2">
    <source>
        <dbReference type="Proteomes" id="UP001212152"/>
    </source>
</evidence>
<accession>A0AAD5TDV5</accession>
<comment type="caution">
    <text evidence="1">The sequence shown here is derived from an EMBL/GenBank/DDBJ whole genome shotgun (WGS) entry which is preliminary data.</text>
</comment>
<dbReference type="EMBL" id="JADGJQ010000071">
    <property type="protein sequence ID" value="KAJ3173360.1"/>
    <property type="molecule type" value="Genomic_DNA"/>
</dbReference>
<reference evidence="1" key="1">
    <citation type="submission" date="2020-05" db="EMBL/GenBank/DDBJ databases">
        <title>Phylogenomic resolution of chytrid fungi.</title>
        <authorList>
            <person name="Stajich J.E."/>
            <person name="Amses K."/>
            <person name="Simmons R."/>
            <person name="Seto K."/>
            <person name="Myers J."/>
            <person name="Bonds A."/>
            <person name="Quandt C.A."/>
            <person name="Barry K."/>
            <person name="Liu P."/>
            <person name="Grigoriev I."/>
            <person name="Longcore J.E."/>
            <person name="James T.Y."/>
        </authorList>
    </citation>
    <scope>NUCLEOTIDE SEQUENCE</scope>
    <source>
        <strain evidence="1">JEL0379</strain>
    </source>
</reference>
<organism evidence="1 2">
    <name type="scientific">Geranomyces variabilis</name>
    <dbReference type="NCBI Taxonomy" id="109894"/>
    <lineage>
        <taxon>Eukaryota</taxon>
        <taxon>Fungi</taxon>
        <taxon>Fungi incertae sedis</taxon>
        <taxon>Chytridiomycota</taxon>
        <taxon>Chytridiomycota incertae sedis</taxon>
        <taxon>Chytridiomycetes</taxon>
        <taxon>Spizellomycetales</taxon>
        <taxon>Powellomycetaceae</taxon>
        <taxon>Geranomyces</taxon>
    </lineage>
</organism>